<dbReference type="PATRIC" id="fig|316.97.peg.4599"/>
<name>A0A023WYX2_STUST</name>
<keyword evidence="1" id="KW-0614">Plasmid</keyword>
<protein>
    <submittedName>
        <fullName evidence="1">Uncharacterized protein</fullName>
    </submittedName>
</protein>
<reference evidence="1 2" key="1">
    <citation type="submission" date="2014-03" db="EMBL/GenBank/DDBJ databases">
        <title>Complete genome sequence of Pseudomonas stutzeri 19SMN4.</title>
        <authorList>
            <person name="Brunet-Galmes I."/>
            <person name="Nogales B."/>
            <person name="Busquets A."/>
            <person name="Pena A."/>
            <person name="Gomila M."/>
            <person name="Garcia-Valdes E."/>
            <person name="Lalucat J."/>
            <person name="Bennasar A."/>
            <person name="Bosch R."/>
        </authorList>
    </citation>
    <scope>NUCLEOTIDE SEQUENCE [LARGE SCALE GENOMIC DNA]</scope>
    <source>
        <strain evidence="1 2">19SMN4</strain>
        <plasmid evidence="2">Plasmid pLIB119</plasmid>
    </source>
</reference>
<dbReference type="Proteomes" id="UP000025238">
    <property type="component" value="Plasmid pLIB119"/>
</dbReference>
<accession>A0A023WYX2</accession>
<evidence type="ECO:0000313" key="2">
    <source>
        <dbReference type="Proteomes" id="UP000025238"/>
    </source>
</evidence>
<dbReference type="AlphaFoldDB" id="A0A023WYX2"/>
<dbReference type="EMBL" id="CP007510">
    <property type="protein sequence ID" value="AHY45283.1"/>
    <property type="molecule type" value="Genomic_DNA"/>
</dbReference>
<gene>
    <name evidence="1" type="ORF">UIB01_22960</name>
</gene>
<dbReference type="KEGG" id="pstu:UIB01_22960"/>
<organism evidence="1 2">
    <name type="scientific">Stutzerimonas stutzeri</name>
    <name type="common">Pseudomonas stutzeri</name>
    <dbReference type="NCBI Taxonomy" id="316"/>
    <lineage>
        <taxon>Bacteria</taxon>
        <taxon>Pseudomonadati</taxon>
        <taxon>Pseudomonadota</taxon>
        <taxon>Gammaproteobacteria</taxon>
        <taxon>Pseudomonadales</taxon>
        <taxon>Pseudomonadaceae</taxon>
        <taxon>Stutzerimonas</taxon>
    </lineage>
</organism>
<evidence type="ECO:0000313" key="1">
    <source>
        <dbReference type="EMBL" id="AHY45283.1"/>
    </source>
</evidence>
<proteinExistence type="predicted"/>
<sequence>MGFMERLPYSEGRWQAHLQRAGTLVAQGGRIGAVLPLSARGKAADLLPGFDLEFSQPIENAFAGTSISVLLLKATKR</sequence>
<geneLocation type="plasmid" evidence="1 2">
    <name>pLIB119</name>
</geneLocation>